<proteinExistence type="predicted"/>
<evidence type="ECO:0000313" key="2">
    <source>
        <dbReference type="Proteomes" id="UP000018747"/>
    </source>
</evidence>
<dbReference type="AlphaFoldDB" id="V6HTY0"/>
<organism evidence="1 2">
    <name type="scientific">Leptospira alexanderi serovar Manhao 3 str. L 60</name>
    <dbReference type="NCBI Taxonomy" id="1049759"/>
    <lineage>
        <taxon>Bacteria</taxon>
        <taxon>Pseudomonadati</taxon>
        <taxon>Spirochaetota</taxon>
        <taxon>Spirochaetia</taxon>
        <taxon>Leptospirales</taxon>
        <taxon>Leptospiraceae</taxon>
        <taxon>Leptospira</taxon>
    </lineage>
</organism>
<dbReference type="Proteomes" id="UP000018747">
    <property type="component" value="Unassembled WGS sequence"/>
</dbReference>
<accession>V6HTY0</accession>
<dbReference type="EMBL" id="AHMT02000052">
    <property type="protein sequence ID" value="EQA61140.1"/>
    <property type="molecule type" value="Genomic_DNA"/>
</dbReference>
<reference evidence="1" key="1">
    <citation type="submission" date="2013-05" db="EMBL/GenBank/DDBJ databases">
        <authorList>
            <person name="Harkins D.M."/>
            <person name="Durkin A.S."/>
            <person name="Brinkac L.M."/>
            <person name="Haft D.H."/>
            <person name="Selengut J.D."/>
            <person name="Sanka R."/>
            <person name="DePew J."/>
            <person name="Purushe J."/>
            <person name="Hartskeerl R.A."/>
            <person name="Ahmed A."/>
            <person name="van der Linden H."/>
            <person name="Goris M.G.A."/>
            <person name="Vinetz J.M."/>
            <person name="Sutton G.G."/>
            <person name="Nierman W.C."/>
            <person name="Fouts D.E."/>
        </authorList>
    </citation>
    <scope>NUCLEOTIDE SEQUENCE [LARGE SCALE GENOMIC DNA]</scope>
    <source>
        <strain evidence="1">L 60</strain>
    </source>
</reference>
<protein>
    <submittedName>
        <fullName evidence="1">Uncharacterized protein</fullName>
    </submittedName>
</protein>
<keyword evidence="2" id="KW-1185">Reference proteome</keyword>
<comment type="caution">
    <text evidence="1">The sequence shown here is derived from an EMBL/GenBank/DDBJ whole genome shotgun (WGS) entry which is preliminary data.</text>
</comment>
<name>V6HTY0_9LEPT</name>
<gene>
    <name evidence="1" type="ORF">LEP1GSC062_1466</name>
</gene>
<evidence type="ECO:0000313" key="1">
    <source>
        <dbReference type="EMBL" id="EQA61140.1"/>
    </source>
</evidence>
<sequence>MGIEPWPDGKFGGVKTYEDYTDDPADSVWYRSAFEEFLAEGIISHFAASYAVPKDVLRRHTH</sequence>